<keyword evidence="4 5" id="KW-0472">Membrane</keyword>
<reference evidence="6" key="1">
    <citation type="submission" date="2021-08" db="EMBL/GenBank/DDBJ databases">
        <title>WGS assembly of Ceratopteris richardii.</title>
        <authorList>
            <person name="Marchant D.B."/>
            <person name="Chen G."/>
            <person name="Jenkins J."/>
            <person name="Shu S."/>
            <person name="Leebens-Mack J."/>
            <person name="Grimwood J."/>
            <person name="Schmutz J."/>
            <person name="Soltis P."/>
            <person name="Soltis D."/>
            <person name="Chen Z.-H."/>
        </authorList>
    </citation>
    <scope>NUCLEOTIDE SEQUENCE</scope>
    <source>
        <strain evidence="6">Whitten #5841</strain>
        <tissue evidence="6">Leaf</tissue>
    </source>
</reference>
<dbReference type="GO" id="GO:0016020">
    <property type="term" value="C:membrane"/>
    <property type="evidence" value="ECO:0007669"/>
    <property type="project" value="UniProtKB-SubCell"/>
</dbReference>
<dbReference type="SUPFAM" id="SSF144083">
    <property type="entry name" value="Magnesium transport protein CorA, transmembrane region"/>
    <property type="match status" value="1"/>
</dbReference>
<name>A0A8T2UA07_CERRI</name>
<evidence type="ECO:0000256" key="2">
    <source>
        <dbReference type="ARBA" id="ARBA00022692"/>
    </source>
</evidence>
<keyword evidence="2 5" id="KW-0812">Transmembrane</keyword>
<evidence type="ECO:0000313" key="6">
    <source>
        <dbReference type="EMBL" id="KAH7430613.1"/>
    </source>
</evidence>
<keyword evidence="3 5" id="KW-1133">Transmembrane helix</keyword>
<dbReference type="EMBL" id="CM035413">
    <property type="protein sequence ID" value="KAH7430613.1"/>
    <property type="molecule type" value="Genomic_DNA"/>
</dbReference>
<evidence type="ECO:0000313" key="7">
    <source>
        <dbReference type="Proteomes" id="UP000825935"/>
    </source>
</evidence>
<evidence type="ECO:0000256" key="4">
    <source>
        <dbReference type="ARBA" id="ARBA00023136"/>
    </source>
</evidence>
<protein>
    <submittedName>
        <fullName evidence="6">Uncharacterized protein</fullName>
    </submittedName>
</protein>
<feature type="transmembrane region" description="Helical" evidence="5">
    <location>
        <begin position="322"/>
        <end position="347"/>
    </location>
</feature>
<organism evidence="6 7">
    <name type="scientific">Ceratopteris richardii</name>
    <name type="common">Triangle waterfern</name>
    <dbReference type="NCBI Taxonomy" id="49495"/>
    <lineage>
        <taxon>Eukaryota</taxon>
        <taxon>Viridiplantae</taxon>
        <taxon>Streptophyta</taxon>
        <taxon>Embryophyta</taxon>
        <taxon>Tracheophyta</taxon>
        <taxon>Polypodiopsida</taxon>
        <taxon>Polypodiidae</taxon>
        <taxon>Polypodiales</taxon>
        <taxon>Pteridineae</taxon>
        <taxon>Pteridaceae</taxon>
        <taxon>Parkerioideae</taxon>
        <taxon>Ceratopteris</taxon>
    </lineage>
</organism>
<dbReference type="OrthoDB" id="1931410at2759"/>
<dbReference type="Proteomes" id="UP000825935">
    <property type="component" value="Chromosome 8"/>
</dbReference>
<evidence type="ECO:0000256" key="3">
    <source>
        <dbReference type="ARBA" id="ARBA00022989"/>
    </source>
</evidence>
<keyword evidence="7" id="KW-1185">Reference proteome</keyword>
<dbReference type="AlphaFoldDB" id="A0A8T2UA07"/>
<comment type="caution">
    <text evidence="6">The sequence shown here is derived from an EMBL/GenBank/DDBJ whole genome shotgun (WGS) entry which is preliminary data.</text>
</comment>
<gene>
    <name evidence="6" type="ORF">KP509_08G005900</name>
</gene>
<proteinExistence type="predicted"/>
<dbReference type="InterPro" id="IPR045863">
    <property type="entry name" value="CorA_TM1_TM2"/>
</dbReference>
<feature type="transmembrane region" description="Helical" evidence="5">
    <location>
        <begin position="291"/>
        <end position="310"/>
    </location>
</feature>
<dbReference type="PANTHER" id="PTHR46950">
    <property type="entry name" value="MAGNESIUM TRANSPORTER CORA-LIKE FAMILY PROTEIN"/>
    <property type="match status" value="1"/>
</dbReference>
<sequence length="410" mass="44932">MSASQSSNGNLPEVASNSAIAALGTFHVSQHDTSASCCESKHLPPDASLQQQIGSKSVHVELPSPEMSSLKSNRPKHGAPEGNGLWVDGLLCAYEFIPGPKKGFKVGGTLDHRSGLLEGTFDAELTFKSPLTDSALVRQTSRLSDEAQQTSHPSFFVDEMEGRRMHPQHKSDSFRLEASHWVPIGWTRIAELVESVQIDAQWEASEYTAMTYECDISVADIAAPYWEPKSGPTWWCNVLAGHPHVEAWLANSQKWLHPAVSEALKDESKLISERMKHLFYEDKSVRITHNLTVFGGCGLVLSIITGLFGINVDGIPGSSGAPYTFCIFSVSLLIFGALLVGFGFLCLGLKRPITERQLAAKKLELQDLIRSFQQAAETHAKVHGVGSFSSPEDDHHCSSIDNDYEYLLIL</sequence>
<dbReference type="Gene3D" id="1.20.58.340">
    <property type="entry name" value="Magnesium transport protein CorA, transmembrane region"/>
    <property type="match status" value="1"/>
</dbReference>
<evidence type="ECO:0000256" key="1">
    <source>
        <dbReference type="ARBA" id="ARBA00004141"/>
    </source>
</evidence>
<dbReference type="PANTHER" id="PTHR46950:SF2">
    <property type="entry name" value="MAGNESIUM TRANSPORTER CORA-LIKE FAMILY PROTEIN"/>
    <property type="match status" value="1"/>
</dbReference>
<evidence type="ECO:0000256" key="5">
    <source>
        <dbReference type="SAM" id="Phobius"/>
    </source>
</evidence>
<comment type="subcellular location">
    <subcellularLocation>
        <location evidence="1">Membrane</location>
        <topology evidence="1">Multi-pass membrane protein</topology>
    </subcellularLocation>
</comment>
<dbReference type="OMA" id="CHASAGH"/>
<accession>A0A8T2UA07</accession>